<evidence type="ECO:0000256" key="1">
    <source>
        <dbReference type="ARBA" id="ARBA00004141"/>
    </source>
</evidence>
<evidence type="ECO:0000256" key="3">
    <source>
        <dbReference type="ARBA" id="ARBA00022989"/>
    </source>
</evidence>
<dbReference type="Proteomes" id="UP000326554">
    <property type="component" value="Unassembled WGS sequence"/>
</dbReference>
<feature type="transmembrane region" description="Helical" evidence="6">
    <location>
        <begin position="153"/>
        <end position="174"/>
    </location>
</feature>
<organism evidence="7 8">
    <name type="scientific">Histidinibacterium aquaticum</name>
    <dbReference type="NCBI Taxonomy" id="2613962"/>
    <lineage>
        <taxon>Bacteria</taxon>
        <taxon>Pseudomonadati</taxon>
        <taxon>Pseudomonadota</taxon>
        <taxon>Alphaproteobacteria</taxon>
        <taxon>Rhodobacterales</taxon>
        <taxon>Paracoccaceae</taxon>
        <taxon>Histidinibacterium</taxon>
    </lineage>
</organism>
<dbReference type="PANTHER" id="PTHR30520">
    <property type="entry name" value="FORMATE TRANSPORTER-RELATED"/>
    <property type="match status" value="1"/>
</dbReference>
<dbReference type="GO" id="GO:0015499">
    <property type="term" value="F:formate transmembrane transporter activity"/>
    <property type="evidence" value="ECO:0007669"/>
    <property type="project" value="TreeGrafter"/>
</dbReference>
<comment type="caution">
    <text evidence="7">The sequence shown here is derived from an EMBL/GenBank/DDBJ whole genome shotgun (WGS) entry which is preliminary data.</text>
</comment>
<accession>A0A5J5GIK6</accession>
<sequence length="304" mass="33395">MANEAEHPPFSGHKRRQEPRSAEERDHQERADRHKEQTEEQHVESATKLTSKLVYEVIRRDGEEELSRTNRSLFVAGLSAGVLIGFSLVAESVFRTYLPDAEWTFLVENLGYSFGFLLVILGRMQLFTENTITAVLPALRDPCLDMLWQVSRLWGVVLGANVVGAAIAGGWMAYVGSLPPEVQPAIEELSLHATSFGAWETFLRGIPAGLLVAAIVWMMPQAEGGEVLIITMFTWLIAAGDFTHVIVGSVEISYLVAKGLLPIWTGITTSFLPMLAGNVVGGTVIFALMAWGQVRDDFVPGQGR</sequence>
<gene>
    <name evidence="7" type="ORF">F3S47_10595</name>
</gene>
<evidence type="ECO:0000256" key="5">
    <source>
        <dbReference type="SAM" id="MobiDB-lite"/>
    </source>
</evidence>
<protein>
    <submittedName>
        <fullName evidence="7">Formate/nitrite transporter family protein</fullName>
    </submittedName>
</protein>
<comment type="subcellular location">
    <subcellularLocation>
        <location evidence="1">Membrane</location>
        <topology evidence="1">Multi-pass membrane protein</topology>
    </subcellularLocation>
</comment>
<evidence type="ECO:0000313" key="8">
    <source>
        <dbReference type="Proteomes" id="UP000326554"/>
    </source>
</evidence>
<evidence type="ECO:0000256" key="6">
    <source>
        <dbReference type="SAM" id="Phobius"/>
    </source>
</evidence>
<dbReference type="RefSeq" id="WP_150445240.1">
    <property type="nucleotide sequence ID" value="NZ_VYQE01000003.1"/>
</dbReference>
<feature type="transmembrane region" description="Helical" evidence="6">
    <location>
        <begin position="110"/>
        <end position="132"/>
    </location>
</feature>
<feature type="transmembrane region" description="Helical" evidence="6">
    <location>
        <begin position="227"/>
        <end position="250"/>
    </location>
</feature>
<feature type="compositionally biased region" description="Basic and acidic residues" evidence="5">
    <location>
        <begin position="18"/>
        <end position="45"/>
    </location>
</feature>
<keyword evidence="3 6" id="KW-1133">Transmembrane helix</keyword>
<dbReference type="InterPro" id="IPR023271">
    <property type="entry name" value="Aquaporin-like"/>
</dbReference>
<dbReference type="EMBL" id="VYQE01000003">
    <property type="protein sequence ID" value="KAA9007957.1"/>
    <property type="molecule type" value="Genomic_DNA"/>
</dbReference>
<dbReference type="GO" id="GO:0005886">
    <property type="term" value="C:plasma membrane"/>
    <property type="evidence" value="ECO:0007669"/>
    <property type="project" value="TreeGrafter"/>
</dbReference>
<feature type="transmembrane region" description="Helical" evidence="6">
    <location>
        <begin position="270"/>
        <end position="291"/>
    </location>
</feature>
<evidence type="ECO:0000256" key="4">
    <source>
        <dbReference type="ARBA" id="ARBA00023136"/>
    </source>
</evidence>
<feature type="transmembrane region" description="Helical" evidence="6">
    <location>
        <begin position="201"/>
        <end position="220"/>
    </location>
</feature>
<keyword evidence="4 6" id="KW-0472">Membrane</keyword>
<dbReference type="PANTHER" id="PTHR30520:SF2">
    <property type="entry name" value="INNER MEMBRANE PROTEIN YFDC"/>
    <property type="match status" value="1"/>
</dbReference>
<proteinExistence type="predicted"/>
<dbReference type="InterPro" id="IPR000292">
    <property type="entry name" value="For/NO2_transpt"/>
</dbReference>
<evidence type="ECO:0000256" key="2">
    <source>
        <dbReference type="ARBA" id="ARBA00022692"/>
    </source>
</evidence>
<reference evidence="7 8" key="1">
    <citation type="submission" date="2019-09" db="EMBL/GenBank/DDBJ databases">
        <authorList>
            <person name="Park J.-S."/>
            <person name="Choi H.-J."/>
        </authorList>
    </citation>
    <scope>NUCLEOTIDE SEQUENCE [LARGE SCALE GENOMIC DNA]</scope>
    <source>
        <strain evidence="7 8">176SS1-4</strain>
    </source>
</reference>
<dbReference type="Gene3D" id="1.20.1080.10">
    <property type="entry name" value="Glycerol uptake facilitator protein"/>
    <property type="match status" value="1"/>
</dbReference>
<evidence type="ECO:0000313" key="7">
    <source>
        <dbReference type="EMBL" id="KAA9007957.1"/>
    </source>
</evidence>
<dbReference type="AlphaFoldDB" id="A0A5J5GIK6"/>
<feature type="region of interest" description="Disordered" evidence="5">
    <location>
        <begin position="1"/>
        <end position="47"/>
    </location>
</feature>
<keyword evidence="2 6" id="KW-0812">Transmembrane</keyword>
<keyword evidence="8" id="KW-1185">Reference proteome</keyword>
<feature type="transmembrane region" description="Helical" evidence="6">
    <location>
        <begin position="73"/>
        <end position="90"/>
    </location>
</feature>
<dbReference type="Pfam" id="PF01226">
    <property type="entry name" value="Form_Nir_trans"/>
    <property type="match status" value="1"/>
</dbReference>
<name>A0A5J5GIK6_9RHOB</name>